<reference evidence="23" key="1">
    <citation type="submission" date="2013-11" db="EMBL/GenBank/DDBJ databases">
        <authorList>
            <person name="Aslett M."/>
        </authorList>
    </citation>
    <scope>NUCLEOTIDE SEQUENCE [LARGE SCALE GENOMIC DNA]</scope>
    <source>
        <strain evidence="23">Edinburgh</strain>
    </source>
</reference>
<evidence type="ECO:0000256" key="12">
    <source>
        <dbReference type="ARBA" id="ARBA00023173"/>
    </source>
</evidence>
<dbReference type="FunFam" id="2.70.170.10:FF:000021">
    <property type="entry name" value="Gamma-aminobutyric acid receptor isoform 3b"/>
    <property type="match status" value="1"/>
</dbReference>
<dbReference type="InterPro" id="IPR006028">
    <property type="entry name" value="GABAA/Glycine_rcpt"/>
</dbReference>
<dbReference type="GO" id="GO:0045211">
    <property type="term" value="C:postsynaptic membrane"/>
    <property type="evidence" value="ECO:0007669"/>
    <property type="project" value="UniProtKB-SubCell"/>
</dbReference>
<dbReference type="InterPro" id="IPR036719">
    <property type="entry name" value="Neuro-gated_channel_TM_sf"/>
</dbReference>
<dbReference type="InterPro" id="IPR006202">
    <property type="entry name" value="Neur_chan_lig-bd"/>
</dbReference>
<organism evidence="23 24">
    <name type="scientific">Trichuris muris</name>
    <name type="common">Mouse whipworm</name>
    <dbReference type="NCBI Taxonomy" id="70415"/>
    <lineage>
        <taxon>Eukaryota</taxon>
        <taxon>Metazoa</taxon>
        <taxon>Ecdysozoa</taxon>
        <taxon>Nematoda</taxon>
        <taxon>Enoplea</taxon>
        <taxon>Dorylaimia</taxon>
        <taxon>Trichinellida</taxon>
        <taxon>Trichuridae</taxon>
        <taxon>Trichuris</taxon>
    </lineage>
</organism>
<dbReference type="WBParaSite" id="TMUE_2000009586.3">
    <property type="protein sequence ID" value="TMUE_2000009586.3"/>
    <property type="gene ID" value="WBGene00287048"/>
</dbReference>
<keyword evidence="15" id="KW-0628">Postsynaptic cell membrane</keyword>
<evidence type="ECO:0000256" key="20">
    <source>
        <dbReference type="RuleBase" id="RU000687"/>
    </source>
</evidence>
<feature type="transmembrane region" description="Helical" evidence="20">
    <location>
        <begin position="324"/>
        <end position="345"/>
    </location>
</feature>
<keyword evidence="6 20" id="KW-1133">Transmembrane helix</keyword>
<evidence type="ECO:0000256" key="6">
    <source>
        <dbReference type="ARBA" id="ARBA00022989"/>
    </source>
</evidence>
<dbReference type="Gene3D" id="2.70.170.10">
    <property type="entry name" value="Neurotransmitter-gated ion-channel ligand-binding domain"/>
    <property type="match status" value="1"/>
</dbReference>
<dbReference type="PANTHER" id="PTHR18945">
    <property type="entry name" value="NEUROTRANSMITTER GATED ION CHANNEL"/>
    <property type="match status" value="1"/>
</dbReference>
<feature type="domain" description="Neurotransmitter-gated ion-channel transmembrane" evidence="22">
    <location>
        <begin position="264"/>
        <end position="502"/>
    </location>
</feature>
<evidence type="ECO:0000259" key="21">
    <source>
        <dbReference type="Pfam" id="PF02931"/>
    </source>
</evidence>
<evidence type="ECO:0000256" key="1">
    <source>
        <dbReference type="ARBA" id="ARBA00010180"/>
    </source>
</evidence>
<evidence type="ECO:0000256" key="11">
    <source>
        <dbReference type="ARBA" id="ARBA00023170"/>
    </source>
</evidence>
<keyword evidence="5 20" id="KW-0732">Signal</keyword>
<dbReference type="CDD" id="cd19049">
    <property type="entry name" value="LGIC_TM_anion"/>
    <property type="match status" value="1"/>
</dbReference>
<keyword evidence="8 20" id="KW-0406">Ion transport</keyword>
<dbReference type="InterPro" id="IPR038050">
    <property type="entry name" value="Neuro_actylchol_rec"/>
</dbReference>
<sequence length="512" mass="59058">MAGQRRTTRIVNQIFLLLSIFILFSMCHCYNEQFEAFGASELSRNRSQILNLLINKTYYDKRLRPNYGGPTVDVGITMHVSSISAVSEVEMDYTLDFYLRQNWHDPRLDINRLGAKEELTVSWEYTKDIWLPDTFFPNEKKSYFHQATTHNSFLRIKGRGEVLTSQRLTVTASCPMMLQLFPLDSQECTLEIESYGYSDADIRLYWLKGYNSVTFDQEIRKLPTFELQDLYIVERKISLSTGDYSRLSLHLTFVRNLGFYWVQIYQPSIMVVIISWVSFWISRDSAPARVTLGIMTVLTMTTLITNTNSQLPKVSYAKAVDVYLGFGFVLVFCALIEYAMVSYTVKRQNDKKIRTAFAKSAAQGEAPTMPGTPPLTPLHRLPPPVKTDAFEVPLIAPWKHSSVPERINQHQPEEPPCSCGKLASEMNLSSPTYLPISEKYVGFAPPVTLPNYPRFRRRSFRSAQNLSLRRIRRNCRWRASDIDKHARLVFPAIFVVFNILYWSILFKKSGKI</sequence>
<dbReference type="PRINTS" id="PR00253">
    <property type="entry name" value="GABAARECEPTR"/>
</dbReference>
<evidence type="ECO:0000256" key="8">
    <source>
        <dbReference type="ARBA" id="ARBA00023065"/>
    </source>
</evidence>
<dbReference type="GO" id="GO:0005230">
    <property type="term" value="F:extracellular ligand-gated monoatomic ion channel activity"/>
    <property type="evidence" value="ECO:0007669"/>
    <property type="project" value="InterPro"/>
</dbReference>
<evidence type="ECO:0000313" key="23">
    <source>
        <dbReference type="Proteomes" id="UP000046395"/>
    </source>
</evidence>
<comment type="similarity">
    <text evidence="1">Belongs to the ligand-gated ion channel (TC 1.A.9) family. Gamma-aminobutyric acid receptor (TC 1.A.9.5) subfamily.</text>
</comment>
<dbReference type="NCBIfam" id="TIGR00860">
    <property type="entry name" value="LIC"/>
    <property type="match status" value="1"/>
</dbReference>
<dbReference type="SUPFAM" id="SSF90112">
    <property type="entry name" value="Neurotransmitter-gated ion-channel transmembrane pore"/>
    <property type="match status" value="1"/>
</dbReference>
<dbReference type="GO" id="GO:0034707">
    <property type="term" value="C:chloride channel complex"/>
    <property type="evidence" value="ECO:0007669"/>
    <property type="project" value="UniProtKB-KW"/>
</dbReference>
<keyword evidence="9 20" id="KW-0472">Membrane</keyword>
<keyword evidence="14" id="KW-0868">Chloride</keyword>
<evidence type="ECO:0000256" key="19">
    <source>
        <dbReference type="ARBA" id="ARBA00071250"/>
    </source>
</evidence>
<keyword evidence="7" id="KW-0770">Synapse</keyword>
<reference evidence="24" key="3">
    <citation type="submission" date="2019-12" db="UniProtKB">
        <authorList>
            <consortium name="WormBaseParasite"/>
        </authorList>
    </citation>
    <scope>IDENTIFICATION</scope>
</reference>
<keyword evidence="4 20" id="KW-0812">Transmembrane</keyword>
<dbReference type="PROSITE" id="PS00236">
    <property type="entry name" value="NEUROTR_ION_CHANNEL"/>
    <property type="match status" value="1"/>
</dbReference>
<dbReference type="GO" id="GO:0005254">
    <property type="term" value="F:chloride channel activity"/>
    <property type="evidence" value="ECO:0007669"/>
    <property type="project" value="UniProtKB-KW"/>
</dbReference>
<evidence type="ECO:0000256" key="2">
    <source>
        <dbReference type="ARBA" id="ARBA00022448"/>
    </source>
</evidence>
<evidence type="ECO:0000313" key="24">
    <source>
        <dbReference type="WBParaSite" id="TMUE_2000009586.1"/>
    </source>
</evidence>
<keyword evidence="2 20" id="KW-0813">Transport</keyword>
<keyword evidence="17 20" id="KW-0407">Ion channel</keyword>
<evidence type="ECO:0000256" key="9">
    <source>
        <dbReference type="ARBA" id="ARBA00023136"/>
    </source>
</evidence>
<feature type="domain" description="Neurotransmitter-gated ion-channel ligand-binding" evidence="21">
    <location>
        <begin position="47"/>
        <end position="254"/>
    </location>
</feature>
<feature type="transmembrane region" description="Helical" evidence="20">
    <location>
        <begin position="258"/>
        <end position="279"/>
    </location>
</feature>
<proteinExistence type="inferred from homology"/>
<dbReference type="InterPro" id="IPR036734">
    <property type="entry name" value="Neur_chan_lig-bd_sf"/>
</dbReference>
<evidence type="ECO:0000256" key="14">
    <source>
        <dbReference type="ARBA" id="ARBA00023214"/>
    </source>
</evidence>
<evidence type="ECO:0000256" key="17">
    <source>
        <dbReference type="ARBA" id="ARBA00023303"/>
    </source>
</evidence>
<dbReference type="Gene3D" id="1.20.58.390">
    <property type="entry name" value="Neurotransmitter-gated ion-channel transmembrane domain"/>
    <property type="match status" value="1"/>
</dbReference>
<dbReference type="AlphaFoldDB" id="A0A5S6QQH5"/>
<evidence type="ECO:0000256" key="3">
    <source>
        <dbReference type="ARBA" id="ARBA00022475"/>
    </source>
</evidence>
<keyword evidence="10" id="KW-1015">Disulfide bond</keyword>
<comment type="subcellular location">
    <subcellularLocation>
        <location evidence="18">Postsynaptic cell membrane</location>
        <topology evidence="18">Multi-pass membrane protein</topology>
    </subcellularLocation>
</comment>
<protein>
    <recommendedName>
        <fullName evidence="19">Gamma-aminobutyric acid receptor subunit beta</fullName>
    </recommendedName>
</protein>
<dbReference type="GO" id="GO:0004888">
    <property type="term" value="F:transmembrane signaling receptor activity"/>
    <property type="evidence" value="ECO:0007669"/>
    <property type="project" value="InterPro"/>
</dbReference>
<evidence type="ECO:0000256" key="13">
    <source>
        <dbReference type="ARBA" id="ARBA00023180"/>
    </source>
</evidence>
<dbReference type="Proteomes" id="UP000046395">
    <property type="component" value="Unassembled WGS sequence"/>
</dbReference>
<keyword evidence="3" id="KW-1003">Cell membrane</keyword>
<reference evidence="23" key="2">
    <citation type="submission" date="2014-03" db="EMBL/GenBank/DDBJ databases">
        <title>The whipworm genome and dual-species transcriptomics of an intimate host-pathogen interaction.</title>
        <authorList>
            <person name="Foth B.J."/>
            <person name="Tsai I.J."/>
            <person name="Reid A.J."/>
            <person name="Bancroft A.J."/>
            <person name="Nichol S."/>
            <person name="Tracey A."/>
            <person name="Holroyd N."/>
            <person name="Cotton J.A."/>
            <person name="Stanley E.J."/>
            <person name="Zarowiecki M."/>
            <person name="Liu J.Z."/>
            <person name="Huckvale T."/>
            <person name="Cooper P.J."/>
            <person name="Grencis R.K."/>
            <person name="Berriman M."/>
        </authorList>
    </citation>
    <scope>NUCLEOTIDE SEQUENCE [LARGE SCALE GENOMIC DNA]</scope>
    <source>
        <strain evidence="23">Edinburgh</strain>
    </source>
</reference>
<dbReference type="Pfam" id="PF02931">
    <property type="entry name" value="Neur_chan_LBD"/>
    <property type="match status" value="1"/>
</dbReference>
<evidence type="ECO:0000256" key="18">
    <source>
        <dbReference type="ARBA" id="ARBA00034104"/>
    </source>
</evidence>
<keyword evidence="23" id="KW-1185">Reference proteome</keyword>
<evidence type="ECO:0000259" key="22">
    <source>
        <dbReference type="Pfam" id="PF02932"/>
    </source>
</evidence>
<dbReference type="InterPro" id="IPR018000">
    <property type="entry name" value="Neurotransmitter_ion_chnl_CS"/>
</dbReference>
<keyword evidence="11" id="KW-0675">Receptor</keyword>
<evidence type="ECO:0000256" key="4">
    <source>
        <dbReference type="ARBA" id="ARBA00022692"/>
    </source>
</evidence>
<evidence type="ECO:0000256" key="15">
    <source>
        <dbReference type="ARBA" id="ARBA00023257"/>
    </source>
</evidence>
<evidence type="ECO:0000256" key="5">
    <source>
        <dbReference type="ARBA" id="ARBA00022729"/>
    </source>
</evidence>
<keyword evidence="13" id="KW-0325">Glycoprotein</keyword>
<accession>A0A5S6QQH5</accession>
<dbReference type="SUPFAM" id="SSF63712">
    <property type="entry name" value="Nicotinic receptor ligand binding domain-like"/>
    <property type="match status" value="1"/>
</dbReference>
<name>A0A5S6QQH5_TRIMR</name>
<keyword evidence="16" id="KW-1071">Ligand-gated ion channel</keyword>
<dbReference type="InterPro" id="IPR006201">
    <property type="entry name" value="Neur_channel"/>
</dbReference>
<dbReference type="STRING" id="70415.A0A5S6QQH5"/>
<evidence type="ECO:0000256" key="7">
    <source>
        <dbReference type="ARBA" id="ARBA00023018"/>
    </source>
</evidence>
<dbReference type="Pfam" id="PF02932">
    <property type="entry name" value="Neur_chan_memb"/>
    <property type="match status" value="1"/>
</dbReference>
<dbReference type="InterPro" id="IPR006029">
    <property type="entry name" value="Neurotrans-gated_channel_TM"/>
</dbReference>
<dbReference type="WBParaSite" id="TMUE_2000009586.2">
    <property type="protein sequence ID" value="TMUE_2000009586.2"/>
    <property type="gene ID" value="WBGene00287048"/>
</dbReference>
<feature type="signal peptide" evidence="20">
    <location>
        <begin position="1"/>
        <end position="29"/>
    </location>
</feature>
<evidence type="ECO:0000256" key="10">
    <source>
        <dbReference type="ARBA" id="ARBA00023157"/>
    </source>
</evidence>
<keyword evidence="12" id="KW-0869">Chloride channel</keyword>
<dbReference type="PRINTS" id="PR00252">
    <property type="entry name" value="NRIONCHANNEL"/>
</dbReference>
<evidence type="ECO:0000256" key="16">
    <source>
        <dbReference type="ARBA" id="ARBA00023286"/>
    </source>
</evidence>
<dbReference type="WBParaSite" id="TMUE_2000009586.1">
    <property type="protein sequence ID" value="TMUE_2000009586.1"/>
    <property type="gene ID" value="WBGene00287048"/>
</dbReference>
<feature type="transmembrane region" description="Helical" evidence="20">
    <location>
        <begin position="286"/>
        <end position="304"/>
    </location>
</feature>
<feature type="transmembrane region" description="Helical" evidence="20">
    <location>
        <begin position="488"/>
        <end position="506"/>
    </location>
</feature>
<feature type="chain" id="PRO_5044517194" description="Gamma-aminobutyric acid receptor subunit beta" evidence="20">
    <location>
        <begin position="30"/>
        <end position="512"/>
    </location>
</feature>